<reference evidence="2" key="1">
    <citation type="journal article" date="2017" name="Genome Biol. Evol.">
        <title>Comparative Genomic Analysis Identifies a Campylobacter Clade Deficient in Selenium Metabolism.</title>
        <authorList>
            <person name="Miller W.G."/>
            <person name="Yee E."/>
            <person name="Lopes B.S."/>
            <person name="Chapman M.H."/>
            <person name="Huynh S."/>
            <person name="Bono J.L."/>
            <person name="Parker C.T."/>
            <person name="Strachan N.J.C."/>
            <person name="Forbes K.J."/>
        </authorList>
    </citation>
    <scope>NUCLEOTIDE SEQUENCE [LARGE SCALE GENOMIC DNA]</scope>
    <source>
        <strain evidence="2">NCTC 13004</strain>
    </source>
</reference>
<dbReference type="RefSeq" id="WP_100590335.1">
    <property type="nucleotide sequence ID" value="NZ_CP015578.1"/>
</dbReference>
<dbReference type="SUPFAM" id="SSF51695">
    <property type="entry name" value="PLC-like phosphodiesterases"/>
    <property type="match status" value="1"/>
</dbReference>
<dbReference type="KEGG" id="clx:CLAN_0143"/>
<dbReference type="GO" id="GO:0008081">
    <property type="term" value="F:phosphoric diester hydrolase activity"/>
    <property type="evidence" value="ECO:0007669"/>
    <property type="project" value="InterPro"/>
</dbReference>
<dbReference type="AlphaFoldDB" id="A0A1X9SL19"/>
<sequence length="223" mass="26386">MQILSHRGWWQYSSEKNHLIAFKKEFEYCLKDISQPYRGGVETDIRDYNGSLVISHDIATKDSLSLDDFLSLYSNYNIHTNSTLALNIKSDGLQIELKSILQKYKIENYFVFDMSVPDALGYIKHGLNLFTRQSEYETTPPFYQDAKGVWLDEFHTHWIDEKIIESHLKNNKQICIVSPDLHKRDYTKEWQEYKEIEIRLNNPNLMLCTDKVAEARRFFNESN</sequence>
<evidence type="ECO:0000313" key="2">
    <source>
        <dbReference type="Proteomes" id="UP000202031"/>
    </source>
</evidence>
<dbReference type="Proteomes" id="UP000202031">
    <property type="component" value="Chromosome"/>
</dbReference>
<dbReference type="EMBL" id="CP015578">
    <property type="protein sequence ID" value="ARQ96919.1"/>
    <property type="molecule type" value="Genomic_DNA"/>
</dbReference>
<reference evidence="2" key="2">
    <citation type="journal article" date="2017" name="Genome Biol. Evol.">
        <title>Comparative genomic analysis identifies a Campylobacter clade deficient in selenium metabolism.</title>
        <authorList>
            <person name="Miller W.G."/>
            <person name="Yee E."/>
            <person name="Lopes B.S."/>
            <person name="Chapman M.H."/>
            <person name="Huynh S."/>
            <person name="Bono J.L."/>
            <person name="Parker C.T."/>
            <person name="Strachan N.J.C."/>
            <person name="Forbes K.J."/>
        </authorList>
    </citation>
    <scope>NUCLEOTIDE SEQUENCE [LARGE SCALE GENOMIC DNA]</scope>
    <source>
        <strain evidence="2">NCTC 13004</strain>
    </source>
</reference>
<accession>A0A1X9SL19</accession>
<proteinExistence type="predicted"/>
<dbReference type="GO" id="GO:0006629">
    <property type="term" value="P:lipid metabolic process"/>
    <property type="evidence" value="ECO:0007669"/>
    <property type="project" value="InterPro"/>
</dbReference>
<gene>
    <name evidence="1" type="ORF">CLAN_0143</name>
</gene>
<name>A0A1X9SL19_9BACT</name>
<organism evidence="1 2">
    <name type="scientific">Campylobacter lanienae NCTC 13004</name>
    <dbReference type="NCBI Taxonomy" id="1031753"/>
    <lineage>
        <taxon>Bacteria</taxon>
        <taxon>Pseudomonadati</taxon>
        <taxon>Campylobacterota</taxon>
        <taxon>Epsilonproteobacteria</taxon>
        <taxon>Campylobacterales</taxon>
        <taxon>Campylobacteraceae</taxon>
        <taxon>Campylobacter</taxon>
    </lineage>
</organism>
<dbReference type="GeneID" id="46920615"/>
<evidence type="ECO:0000313" key="1">
    <source>
        <dbReference type="EMBL" id="ARQ96919.1"/>
    </source>
</evidence>
<dbReference type="InterPro" id="IPR017946">
    <property type="entry name" value="PLC-like_Pdiesterase_TIM-brl"/>
</dbReference>
<protein>
    <submittedName>
        <fullName evidence="1">Putative phospholipase / phosphodiesterase</fullName>
    </submittedName>
</protein>